<comment type="subcellular location">
    <subcellularLocation>
        <location evidence="1">Cytoplasm</location>
    </subcellularLocation>
</comment>
<dbReference type="CDD" id="cd08695">
    <property type="entry name" value="C2_Dock-B"/>
    <property type="match status" value="1"/>
</dbReference>
<dbReference type="Proteomes" id="UP000472276">
    <property type="component" value="Unassembled WGS sequence"/>
</dbReference>
<dbReference type="GO" id="GO:0005886">
    <property type="term" value="C:plasma membrane"/>
    <property type="evidence" value="ECO:0007669"/>
    <property type="project" value="TreeGrafter"/>
</dbReference>
<dbReference type="Pfam" id="PF23554">
    <property type="entry name" value="TPR_DOCK"/>
    <property type="match status" value="1"/>
</dbReference>
<accession>A0A668SP79</accession>
<dbReference type="PANTHER" id="PTHR45653:SF4">
    <property type="entry name" value="DEDICATOR OF CYTOKINESIS PROTEIN 3"/>
    <property type="match status" value="1"/>
</dbReference>
<evidence type="ECO:0000256" key="5">
    <source>
        <dbReference type="PROSITE-ProRule" id="PRU00983"/>
    </source>
</evidence>
<proteinExistence type="inferred from homology"/>
<dbReference type="InterPro" id="IPR035892">
    <property type="entry name" value="C2_domain_sf"/>
</dbReference>
<dbReference type="GO" id="GO:0031267">
    <property type="term" value="F:small GTPase binding"/>
    <property type="evidence" value="ECO:0007669"/>
    <property type="project" value="TreeGrafter"/>
</dbReference>
<dbReference type="GO" id="GO:0005085">
    <property type="term" value="F:guanyl-nucleotide exchange factor activity"/>
    <property type="evidence" value="ECO:0007669"/>
    <property type="project" value="UniProtKB-KW"/>
</dbReference>
<dbReference type="Gene3D" id="1.25.40.410">
    <property type="match status" value="1"/>
</dbReference>
<dbReference type="Gene3D" id="2.30.30.40">
    <property type="entry name" value="SH3 Domains"/>
    <property type="match status" value="1"/>
</dbReference>
<sequence length="1356" mass="158572">YWIICNFRGSVTQGLALEVGETVQILEKCEGKGVFPASYVHLKKAIVTNRGPHETVVPLEDPIVTEVTSTLQEWALLWKQLYVKHKVDLFYKVRHVMMELIDLRRQLLSGHLTQDQSRDVKRHITVRLDWGNEHLGLDLVPRKEFEMVDEDQISVSDLYKMHLSSRHSVQQSTTQGDNARQRHGEPCRVPVPHHLLVNLKSFTYNSIGEDTDIFFSLYDLREGKTLSEKFMVRLNKNGGPKNPEKVDRLCALFTDLSNKDMKRDLYIVSQVIRTGRMLLNDSKKGPPHVQYRRPYGCAVLAMSDVLQTISELKEEKDFVLKVYTCNNENEWYQIHENIIHRSPAPNTRADHLLQLLRGDMEQVRRENPLIFNVIMPGDIRNDLYLTLERGDFERGGKSVQKNIEVTIYVLYADGEILKDCISLGSGEPNVPEHRSFVLYHNNSPRWSEVIKLPIPIDRFRGSHLRFEFRHCSTKDKGEKKLFGFAFTPLMREDGTTLSDESHELYVYKCDENTTFSNHALYLGLPCCKEDFNSCPNIPSSLIFQRSMKETFWISTQLSSTKLTQNVDLLALLKWKAHPDRVMDILGRLRHVSGEEIVKFLQDILDTLFSILDDNTDKYGPLVFQSLVFIINLLRDSKYYHFRPVMDTYIQKHFAGALAYKELIRCLKWYMDRSAEVVRQDHIQEAMRALEYLFKFIIQSRILYSRATCGMEEEQFRTSIQELFQSIRFVLSLDSRNSETLIFTQAALLNSFPAIFDELLQMFTVQEVAEFVRQSMDVVKLQSIARTVDSRLFSFPESRRILLPVVLHHIHLHLRQQKELLICSGILSSIFSIIKTSSLDTSVQEEVEMMVESLLDVLLQTLLSIMSKSQSQEAVRGQRCPQCTAEITGEYVSCLLSLLRQMTDIHFQHLMENFQSKDELKEFLLKLLCVFRNLMKLSIFPRDWNIMRLLTSNIILTTAQYLSPALHKNFTEADFDFKVTLFYPSLQLENLSPAKRKKVLDKYGDMRVMMTYELFSMWQNLGENKIHFIPGMIGPFLGVTLVPQVEVRNIMIPIFHDMMDWEQRKNGNFKQVEAELIDKLDSLVSEGKGDENYRELFGLLLLEKIEQETWRETGISFVTSVTRLMERLLDYRYNETENKKIGCTVNLLNFYKSEINKEEMYIRYIHKLCDMHLQAENYTEAAFTLLLYWELLHWDERPLKEFLHYPAQTEWHRKEGLCRKVIHYFNKGKCWEYGIPLCRELAFQYESLYDYQSLSWIRKMEAAYYDNIMEQQRLEPEFFRVGFYGRKFPFFLRVSDVTVQHLHMPDTSKTCRDTGPRGLELPTPAVDARAATSEFNDPVNSCYEARSKHVYCCCRAF</sequence>
<reference evidence="8" key="1">
    <citation type="submission" date="2025-08" db="UniProtKB">
        <authorList>
            <consortium name="Ensembl"/>
        </authorList>
    </citation>
    <scope>IDENTIFICATION</scope>
</reference>
<dbReference type="InterPro" id="IPR027357">
    <property type="entry name" value="DOCKER_dom"/>
</dbReference>
<evidence type="ECO:0000313" key="8">
    <source>
        <dbReference type="Ensembl" id="ENSOABP00000016040.2"/>
    </source>
</evidence>
<dbReference type="InterPro" id="IPR026791">
    <property type="entry name" value="DOCK"/>
</dbReference>
<keyword evidence="2" id="KW-0963">Cytoplasm</keyword>
<dbReference type="GO" id="GO:0005737">
    <property type="term" value="C:cytoplasm"/>
    <property type="evidence" value="ECO:0007669"/>
    <property type="project" value="UniProtKB-SubCell"/>
</dbReference>
<dbReference type="InterPro" id="IPR056372">
    <property type="entry name" value="TPR_DOCK"/>
</dbReference>
<dbReference type="PANTHER" id="PTHR45653">
    <property type="entry name" value="DEDICATOR OF CYTOKINESIS"/>
    <property type="match status" value="1"/>
</dbReference>
<dbReference type="InterPro" id="IPR032376">
    <property type="entry name" value="DOCK_N"/>
</dbReference>
<protein>
    <recommendedName>
        <fullName evidence="10">Dedicator of cytokinesis 3</fullName>
    </recommendedName>
</protein>
<evidence type="ECO:0000256" key="2">
    <source>
        <dbReference type="ARBA" id="ARBA00022490"/>
    </source>
</evidence>
<evidence type="ECO:0000259" key="7">
    <source>
        <dbReference type="PROSITE" id="PS51651"/>
    </source>
</evidence>
<evidence type="ECO:0008006" key="10">
    <source>
        <dbReference type="Google" id="ProtNLM"/>
    </source>
</evidence>
<feature type="domain" description="C2 DOCK-type" evidence="6">
    <location>
        <begin position="380"/>
        <end position="558"/>
    </location>
</feature>
<dbReference type="InterPro" id="IPR042455">
    <property type="entry name" value="DOCK_N_sub1"/>
</dbReference>
<reference evidence="8" key="2">
    <citation type="submission" date="2025-09" db="UniProtKB">
        <authorList>
            <consortium name="Ensembl"/>
        </authorList>
    </citation>
    <scope>IDENTIFICATION</scope>
</reference>
<evidence type="ECO:0000259" key="6">
    <source>
        <dbReference type="PROSITE" id="PS51650"/>
    </source>
</evidence>
<gene>
    <name evidence="8" type="primary">DOCK3</name>
</gene>
<evidence type="ECO:0000313" key="9">
    <source>
        <dbReference type="Proteomes" id="UP000472276"/>
    </source>
</evidence>
<dbReference type="FunFam" id="2.60.40.150:FF:000045">
    <property type="entry name" value="Dedicator of cytokinesis protein 4"/>
    <property type="match status" value="1"/>
</dbReference>
<keyword evidence="9" id="KW-1185">Reference proteome</keyword>
<dbReference type="Pfam" id="PF06920">
    <property type="entry name" value="DHR-2_Lobe_A"/>
    <property type="match status" value="1"/>
</dbReference>
<dbReference type="Pfam" id="PF16172">
    <property type="entry name" value="DOCK_N"/>
    <property type="match status" value="1"/>
</dbReference>
<evidence type="ECO:0000256" key="4">
    <source>
        <dbReference type="ARBA" id="ARBA00022658"/>
    </source>
</evidence>
<keyword evidence="4" id="KW-0344">Guanine-nucleotide releasing factor</keyword>
<dbReference type="InterPro" id="IPR043161">
    <property type="entry name" value="DOCK_C_lobe_A"/>
</dbReference>
<organism evidence="8 9">
    <name type="scientific">Oreochromis aureus</name>
    <name type="common">Israeli tilapia</name>
    <name type="synonym">Chromis aureus</name>
    <dbReference type="NCBI Taxonomy" id="47969"/>
    <lineage>
        <taxon>Eukaryota</taxon>
        <taxon>Metazoa</taxon>
        <taxon>Chordata</taxon>
        <taxon>Craniata</taxon>
        <taxon>Vertebrata</taxon>
        <taxon>Euteleostomi</taxon>
        <taxon>Actinopterygii</taxon>
        <taxon>Neopterygii</taxon>
        <taxon>Teleostei</taxon>
        <taxon>Neoteleostei</taxon>
        <taxon>Acanthomorphata</taxon>
        <taxon>Ovalentaria</taxon>
        <taxon>Cichlomorphae</taxon>
        <taxon>Cichliformes</taxon>
        <taxon>Cichlidae</taxon>
        <taxon>African cichlids</taxon>
        <taxon>Pseudocrenilabrinae</taxon>
        <taxon>Oreochromini</taxon>
        <taxon>Oreochromis</taxon>
    </lineage>
</organism>
<dbReference type="PROSITE" id="PS51650">
    <property type="entry name" value="C2_DOCK"/>
    <property type="match status" value="1"/>
</dbReference>
<comment type="similarity">
    <text evidence="5">Belongs to the DOCK family.</text>
</comment>
<dbReference type="GO" id="GO:0007264">
    <property type="term" value="P:small GTPase-mediated signal transduction"/>
    <property type="evidence" value="ECO:0007669"/>
    <property type="project" value="InterPro"/>
</dbReference>
<feature type="domain" description="DOCKER" evidence="7">
    <location>
        <begin position="1151"/>
        <end position="1356"/>
    </location>
</feature>
<dbReference type="InterPro" id="IPR037811">
    <property type="entry name" value="C2_Dock-B"/>
</dbReference>
<dbReference type="FunFam" id="1.25.40.410:FF:000003">
    <property type="entry name" value="Dedicator of cytokinesis protein 4"/>
    <property type="match status" value="1"/>
</dbReference>
<evidence type="ECO:0000256" key="1">
    <source>
        <dbReference type="ARBA" id="ARBA00004496"/>
    </source>
</evidence>
<evidence type="ECO:0000256" key="3">
    <source>
        <dbReference type="ARBA" id="ARBA00022553"/>
    </source>
</evidence>
<dbReference type="FunFam" id="1.20.1270.350:FF:000001">
    <property type="entry name" value="dedicator of cytokinesis protein 4"/>
    <property type="match status" value="1"/>
</dbReference>
<name>A0A668SP79_OREAU</name>
<dbReference type="PROSITE" id="PS51651">
    <property type="entry name" value="DOCKER"/>
    <property type="match status" value="1"/>
</dbReference>
<dbReference type="InterPro" id="IPR046769">
    <property type="entry name" value="DOCKER_Lobe_A"/>
</dbReference>
<dbReference type="Gene3D" id="1.20.1270.350">
    <property type="entry name" value="Dedicator of cytokinesis N-terminal subdomain"/>
    <property type="match status" value="1"/>
</dbReference>
<dbReference type="Gene3D" id="2.60.40.150">
    <property type="entry name" value="C2 domain"/>
    <property type="match status" value="1"/>
</dbReference>
<dbReference type="Pfam" id="PF14429">
    <property type="entry name" value="DOCK-C2"/>
    <property type="match status" value="1"/>
</dbReference>
<keyword evidence="3" id="KW-0597">Phosphoprotein</keyword>
<dbReference type="InterPro" id="IPR027007">
    <property type="entry name" value="C2_DOCK-type_domain"/>
</dbReference>
<dbReference type="Ensembl" id="ENSOABT00000016535.2">
    <property type="protein sequence ID" value="ENSOABP00000016040.2"/>
    <property type="gene ID" value="ENSOABG00000038005.1"/>
</dbReference>